<feature type="compositionally biased region" description="Basic and acidic residues" evidence="1">
    <location>
        <begin position="74"/>
        <end position="87"/>
    </location>
</feature>
<organism evidence="2 3">
    <name type="scientific">Drosophila rhopaloa</name>
    <name type="common">Fruit fly</name>
    <dbReference type="NCBI Taxonomy" id="1041015"/>
    <lineage>
        <taxon>Eukaryota</taxon>
        <taxon>Metazoa</taxon>
        <taxon>Ecdysozoa</taxon>
        <taxon>Arthropoda</taxon>
        <taxon>Hexapoda</taxon>
        <taxon>Insecta</taxon>
        <taxon>Pterygota</taxon>
        <taxon>Neoptera</taxon>
        <taxon>Endopterygota</taxon>
        <taxon>Diptera</taxon>
        <taxon>Brachycera</taxon>
        <taxon>Muscomorpha</taxon>
        <taxon>Ephydroidea</taxon>
        <taxon>Drosophilidae</taxon>
        <taxon>Drosophila</taxon>
        <taxon>Sophophora</taxon>
    </lineage>
</organism>
<feature type="compositionally biased region" description="Basic and acidic residues" evidence="1">
    <location>
        <begin position="28"/>
        <end position="56"/>
    </location>
</feature>
<evidence type="ECO:0000313" key="3">
    <source>
        <dbReference type="Proteomes" id="UP001652680"/>
    </source>
</evidence>
<keyword evidence="3" id="KW-1185">Reference proteome</keyword>
<dbReference type="GeneID" id="123037498"/>
<dbReference type="Proteomes" id="UP001652680">
    <property type="component" value="Unassembled WGS sequence"/>
</dbReference>
<accession>A0ABM5J6M7</accession>
<dbReference type="RefSeq" id="XP_044314471.1">
    <property type="nucleotide sequence ID" value="XM_044458536.1"/>
</dbReference>
<sequence length="118" mass="14102">MKFDDRLGNNQIESEQNEDLKNNALDDNEIRFFNKDIKNQKDQHREEEYKPHKNSEFESVPDFLLYDQMSEAEKKKHVQEKMEHEFKSPGNDFSFGKNYEDIHLKSSTNSLSDTNREV</sequence>
<protein>
    <submittedName>
        <fullName evidence="2">Uncharacterized protein</fullName>
    </submittedName>
</protein>
<feature type="region of interest" description="Disordered" evidence="1">
    <location>
        <begin position="74"/>
        <end position="93"/>
    </location>
</feature>
<evidence type="ECO:0000313" key="2">
    <source>
        <dbReference type="EnsemblMetazoa" id="XP_044314471.1"/>
    </source>
</evidence>
<name>A0ABM5J6M7_DRORH</name>
<dbReference type="EnsemblMetazoa" id="XM_044458536.1">
    <property type="protein sequence ID" value="XP_044314471.1"/>
    <property type="gene ID" value="LOC123037498"/>
</dbReference>
<proteinExistence type="predicted"/>
<reference evidence="2" key="2">
    <citation type="submission" date="2025-05" db="UniProtKB">
        <authorList>
            <consortium name="EnsemblMetazoa"/>
        </authorList>
    </citation>
    <scope>IDENTIFICATION</scope>
</reference>
<feature type="region of interest" description="Disordered" evidence="1">
    <location>
        <begin position="1"/>
        <end position="56"/>
    </location>
</feature>
<evidence type="ECO:0000256" key="1">
    <source>
        <dbReference type="SAM" id="MobiDB-lite"/>
    </source>
</evidence>
<reference evidence="3" key="1">
    <citation type="journal article" date="2021" name="Elife">
        <title>Highly contiguous assemblies of 101 drosophilid genomes.</title>
        <authorList>
            <person name="Kim B.Y."/>
            <person name="Wang J.R."/>
            <person name="Miller D.E."/>
            <person name="Barmina O."/>
            <person name="Delaney E."/>
            <person name="Thompson A."/>
            <person name="Comeault A.A."/>
            <person name="Peede D."/>
            <person name="D'Agostino E.R."/>
            <person name="Pelaez J."/>
            <person name="Aguilar J.M."/>
            <person name="Haji D."/>
            <person name="Matsunaga T."/>
            <person name="Armstrong E.E."/>
            <person name="Zych M."/>
            <person name="Ogawa Y."/>
            <person name="Stamenkovic-Radak M."/>
            <person name="Jelic M."/>
            <person name="Veselinovic M.S."/>
            <person name="Tanaskovic M."/>
            <person name="Eric P."/>
            <person name="Gao J.J."/>
            <person name="Katoh T.K."/>
            <person name="Toda M.J."/>
            <person name="Watabe H."/>
            <person name="Watada M."/>
            <person name="Davis J.S."/>
            <person name="Moyle L.C."/>
            <person name="Manoli G."/>
            <person name="Bertolini E."/>
            <person name="Kostal V."/>
            <person name="Hawley R.S."/>
            <person name="Takahashi A."/>
            <person name="Jones C.D."/>
            <person name="Price D.K."/>
            <person name="Whiteman N."/>
            <person name="Kopp A."/>
            <person name="Matute D.R."/>
            <person name="Petrov D.A."/>
        </authorList>
    </citation>
    <scope>NUCLEOTIDE SEQUENCE [LARGE SCALE GENOMIC DNA]</scope>
</reference>